<dbReference type="SUPFAM" id="SSF52540">
    <property type="entry name" value="P-loop containing nucleoside triphosphate hydrolases"/>
    <property type="match status" value="1"/>
</dbReference>
<dbReference type="RefSeq" id="WP_305991276.1">
    <property type="nucleotide sequence ID" value="NZ_JAVAMP010000002.1"/>
</dbReference>
<dbReference type="PANTHER" id="PTHR43392:SF2">
    <property type="entry name" value="AAA-TYPE ATPASE FAMILY PROTEIN _ ANKYRIN REPEAT FAMILY PROTEIN"/>
    <property type="match status" value="1"/>
</dbReference>
<dbReference type="Proteomes" id="UP001231941">
    <property type="component" value="Unassembled WGS sequence"/>
</dbReference>
<dbReference type="SMART" id="SM00382">
    <property type="entry name" value="AAA"/>
    <property type="match status" value="1"/>
</dbReference>
<dbReference type="InterPro" id="IPR003593">
    <property type="entry name" value="AAA+_ATPase"/>
</dbReference>
<dbReference type="InterPro" id="IPR003959">
    <property type="entry name" value="ATPase_AAA_core"/>
</dbReference>
<dbReference type="Gene3D" id="1.10.8.60">
    <property type="match status" value="1"/>
</dbReference>
<proteinExistence type="inferred from homology"/>
<comment type="similarity">
    <text evidence="1">Belongs to the CbxX/CfxQ family.</text>
</comment>
<comment type="caution">
    <text evidence="5">The sequence shown here is derived from an EMBL/GenBank/DDBJ whole genome shotgun (WGS) entry which is preliminary data.</text>
</comment>
<evidence type="ECO:0000256" key="2">
    <source>
        <dbReference type="ARBA" id="ARBA00022741"/>
    </source>
</evidence>
<sequence>MDGNAMSSERTITKNTRQINVVFKHVERKSIVKSDQSNLQLNGNEIPLDKNEKLADIITELEQMIGLEKIKDLIYEIYALLQVTKLREEAGLQSNKHVYHMIFKGNPGTGKTTVARIIAKMFHAMDVCSKGHLVEVERADLVGEYIGHTANKTRNLIKKSVGGILFVDEAYSLARGGEKDFGKEAIDTLVKAMEDLKHDFILILAGYSTEMEDFLKINPGLSSRFPIQVEFPDYSIDQLVKISELMIKEREYNFLPQTLMKLRNHLSNEKRYNSHQFSNARHVRNQIEKAIRHQAVRLLNEVKSPTKQELMNIQPDDFKFDSQSNLDKK</sequence>
<dbReference type="InterPro" id="IPR041627">
    <property type="entry name" value="AAA_lid_6"/>
</dbReference>
<dbReference type="PANTHER" id="PTHR43392">
    <property type="entry name" value="AAA-TYPE ATPASE FAMILY PROTEIN / ANKYRIN REPEAT FAMILY PROTEIN"/>
    <property type="match status" value="1"/>
</dbReference>
<evidence type="ECO:0000259" key="4">
    <source>
        <dbReference type="SMART" id="SM00382"/>
    </source>
</evidence>
<organism evidence="5 6">
    <name type="scientific">Chengkuizengella axinellae</name>
    <dbReference type="NCBI Taxonomy" id="3064388"/>
    <lineage>
        <taxon>Bacteria</taxon>
        <taxon>Bacillati</taxon>
        <taxon>Bacillota</taxon>
        <taxon>Bacilli</taxon>
        <taxon>Bacillales</taxon>
        <taxon>Paenibacillaceae</taxon>
        <taxon>Chengkuizengella</taxon>
    </lineage>
</organism>
<dbReference type="Pfam" id="PF17866">
    <property type="entry name" value="AAA_lid_6"/>
    <property type="match status" value="1"/>
</dbReference>
<dbReference type="EMBL" id="JAVAMP010000002">
    <property type="protein sequence ID" value="MDP5273984.1"/>
    <property type="molecule type" value="Genomic_DNA"/>
</dbReference>
<reference evidence="5 6" key="1">
    <citation type="submission" date="2023-08" db="EMBL/GenBank/DDBJ databases">
        <authorList>
            <person name="Park J.-S."/>
        </authorList>
    </citation>
    <scope>NUCLEOTIDE SEQUENCE [LARGE SCALE GENOMIC DNA]</scope>
    <source>
        <strain evidence="5 6">2205SS18-9</strain>
    </source>
</reference>
<name>A0ABT9IX94_9BACL</name>
<evidence type="ECO:0000313" key="6">
    <source>
        <dbReference type="Proteomes" id="UP001231941"/>
    </source>
</evidence>
<dbReference type="PRINTS" id="PR00819">
    <property type="entry name" value="CBXCFQXSUPER"/>
</dbReference>
<dbReference type="InterPro" id="IPR050773">
    <property type="entry name" value="CbxX/CfxQ_RuBisCO_ESX"/>
</dbReference>
<evidence type="ECO:0000313" key="5">
    <source>
        <dbReference type="EMBL" id="MDP5273984.1"/>
    </source>
</evidence>
<accession>A0ABT9IX94</accession>
<evidence type="ECO:0000256" key="3">
    <source>
        <dbReference type="ARBA" id="ARBA00022840"/>
    </source>
</evidence>
<dbReference type="InterPro" id="IPR027417">
    <property type="entry name" value="P-loop_NTPase"/>
</dbReference>
<dbReference type="Pfam" id="PF00004">
    <property type="entry name" value="AAA"/>
    <property type="match status" value="1"/>
</dbReference>
<dbReference type="Gene3D" id="3.40.50.300">
    <property type="entry name" value="P-loop containing nucleotide triphosphate hydrolases"/>
    <property type="match status" value="1"/>
</dbReference>
<keyword evidence="6" id="KW-1185">Reference proteome</keyword>
<gene>
    <name evidence="5" type="ORF">Q5Y73_07700</name>
</gene>
<evidence type="ECO:0000256" key="1">
    <source>
        <dbReference type="ARBA" id="ARBA00010378"/>
    </source>
</evidence>
<feature type="domain" description="AAA+ ATPase" evidence="4">
    <location>
        <begin position="97"/>
        <end position="235"/>
    </location>
</feature>
<protein>
    <submittedName>
        <fullName evidence="5">AAA family ATPase</fullName>
    </submittedName>
</protein>
<keyword evidence="3" id="KW-0067">ATP-binding</keyword>
<dbReference type="CDD" id="cd00009">
    <property type="entry name" value="AAA"/>
    <property type="match status" value="1"/>
</dbReference>
<keyword evidence="2" id="KW-0547">Nucleotide-binding</keyword>
<dbReference type="InterPro" id="IPR000641">
    <property type="entry name" value="CbxX/CfxQ"/>
</dbReference>